<proteinExistence type="predicted"/>
<dbReference type="AlphaFoldDB" id="A0A0L6U8Y6"/>
<dbReference type="VEuPathDB" id="FungiDB:VP01_886g2"/>
<keyword evidence="3" id="KW-1185">Reference proteome</keyword>
<name>A0A0L6U8Y6_9BASI</name>
<keyword evidence="1" id="KW-1133">Transmembrane helix</keyword>
<dbReference type="Proteomes" id="UP000037035">
    <property type="component" value="Unassembled WGS sequence"/>
</dbReference>
<reference evidence="2 3" key="1">
    <citation type="submission" date="2015-08" db="EMBL/GenBank/DDBJ databases">
        <title>Next Generation Sequencing and Analysis of the Genome of Puccinia sorghi L Schw, the Causal Agent of Maize Common Rust.</title>
        <authorList>
            <person name="Rochi L."/>
            <person name="Burguener G."/>
            <person name="Darino M."/>
            <person name="Turjanski A."/>
            <person name="Kreff E."/>
            <person name="Dieguez M.J."/>
            <person name="Sacco F."/>
        </authorList>
    </citation>
    <scope>NUCLEOTIDE SEQUENCE [LARGE SCALE GENOMIC DNA]</scope>
    <source>
        <strain evidence="2 3">RO10H11247</strain>
    </source>
</reference>
<evidence type="ECO:0000313" key="3">
    <source>
        <dbReference type="Proteomes" id="UP000037035"/>
    </source>
</evidence>
<sequence>MMVSRCLIQEEPRLLQSKLSQSYVTVFFHSCQYKLSPGPFYVLLLFHCVSCFSPFDQYHRFHSRRTHAYSRFGITKNISAPLNSRVGITKNISAPLKNRVRLQGGADCLFFFHSQTEPPVKNRGKSSRCMNRFMETFFTQSKASTRFVIMIPFLSTLIINLYMLVVYIQISNQFSRICLEKKLLDGSTELLEILDSFSGLVSSFSRDSVSSYFLLWESSNISFGRQHHLVSCFSPFIPSRRQGFNIYLTYSSKKSVYLHVDYYVLIGVCGGRVGADFAKQIPIKWCDDSHFNTAMTKLAELVTPTPNDYFFFSFCIPFTPTTPKSVCD</sequence>
<evidence type="ECO:0000313" key="2">
    <source>
        <dbReference type="EMBL" id="KNZ44752.1"/>
    </source>
</evidence>
<feature type="transmembrane region" description="Helical" evidence="1">
    <location>
        <begin position="147"/>
        <end position="168"/>
    </location>
</feature>
<evidence type="ECO:0000256" key="1">
    <source>
        <dbReference type="SAM" id="Phobius"/>
    </source>
</evidence>
<organism evidence="2 3">
    <name type="scientific">Puccinia sorghi</name>
    <dbReference type="NCBI Taxonomy" id="27349"/>
    <lineage>
        <taxon>Eukaryota</taxon>
        <taxon>Fungi</taxon>
        <taxon>Dikarya</taxon>
        <taxon>Basidiomycota</taxon>
        <taxon>Pucciniomycotina</taxon>
        <taxon>Pucciniomycetes</taxon>
        <taxon>Pucciniales</taxon>
        <taxon>Pucciniaceae</taxon>
        <taxon>Puccinia</taxon>
    </lineage>
</organism>
<comment type="caution">
    <text evidence="2">The sequence shown here is derived from an EMBL/GenBank/DDBJ whole genome shotgun (WGS) entry which is preliminary data.</text>
</comment>
<dbReference type="EMBL" id="LAVV01014459">
    <property type="protein sequence ID" value="KNZ44752.1"/>
    <property type="molecule type" value="Genomic_DNA"/>
</dbReference>
<gene>
    <name evidence="2" type="ORF">VP01_886g2</name>
</gene>
<protein>
    <submittedName>
        <fullName evidence="2">Uncharacterized protein</fullName>
    </submittedName>
</protein>
<keyword evidence="1" id="KW-0812">Transmembrane</keyword>
<accession>A0A0L6U8Y6</accession>
<keyword evidence="1" id="KW-0472">Membrane</keyword>